<organism evidence="8 9">
    <name type="scientific">Halocalculus aciditolerans</name>
    <dbReference type="NCBI Taxonomy" id="1383812"/>
    <lineage>
        <taxon>Archaea</taxon>
        <taxon>Methanobacteriati</taxon>
        <taxon>Methanobacteriota</taxon>
        <taxon>Stenosarchaea group</taxon>
        <taxon>Halobacteria</taxon>
        <taxon>Halobacteriales</taxon>
        <taxon>Halobacteriaceae</taxon>
        <taxon>Halocalculus</taxon>
    </lineage>
</organism>
<dbReference type="InterPro" id="IPR036291">
    <property type="entry name" value="NAD(P)-bd_dom_sf"/>
</dbReference>
<keyword evidence="4" id="KW-0520">NAD</keyword>
<evidence type="ECO:0000256" key="6">
    <source>
        <dbReference type="ARBA" id="ARBA00047561"/>
    </source>
</evidence>
<dbReference type="GO" id="GO:0019354">
    <property type="term" value="P:siroheme biosynthetic process"/>
    <property type="evidence" value="ECO:0007669"/>
    <property type="project" value="UniProtKB-UniPathway"/>
</dbReference>
<dbReference type="Pfam" id="PF13241">
    <property type="entry name" value="NAD_binding_7"/>
    <property type="match status" value="1"/>
</dbReference>
<dbReference type="InterPro" id="IPR028161">
    <property type="entry name" value="Met8-like"/>
</dbReference>
<evidence type="ECO:0000313" key="9">
    <source>
        <dbReference type="Proteomes" id="UP000607197"/>
    </source>
</evidence>
<dbReference type="InterPro" id="IPR028281">
    <property type="entry name" value="Sirohaem_synthase_central"/>
</dbReference>
<keyword evidence="9" id="KW-1185">Reference proteome</keyword>
<dbReference type="GO" id="GO:0043115">
    <property type="term" value="F:precorrin-2 dehydrogenase activity"/>
    <property type="evidence" value="ECO:0007669"/>
    <property type="project" value="UniProtKB-EC"/>
</dbReference>
<proteinExistence type="predicted"/>
<evidence type="ECO:0000259" key="7">
    <source>
        <dbReference type="Pfam" id="PF14824"/>
    </source>
</evidence>
<reference evidence="8" key="1">
    <citation type="journal article" date="2014" name="Int. J. Syst. Evol. Microbiol.">
        <title>Complete genome sequence of Corynebacterium casei LMG S-19264T (=DSM 44701T), isolated from a smear-ripened cheese.</title>
        <authorList>
            <consortium name="US DOE Joint Genome Institute (JGI-PGF)"/>
            <person name="Walter F."/>
            <person name="Albersmeier A."/>
            <person name="Kalinowski J."/>
            <person name="Ruckert C."/>
        </authorList>
    </citation>
    <scope>NUCLEOTIDE SEQUENCE</scope>
    <source>
        <strain evidence="8">JCM 19596</strain>
    </source>
</reference>
<protein>
    <recommendedName>
        <fullName evidence="2">precorrin-2 dehydrogenase</fullName>
        <ecNumber evidence="2">1.3.1.76</ecNumber>
    </recommendedName>
</protein>
<dbReference type="SUPFAM" id="SSF51735">
    <property type="entry name" value="NAD(P)-binding Rossmann-fold domains"/>
    <property type="match status" value="1"/>
</dbReference>
<keyword evidence="5" id="KW-0627">Porphyrin biosynthesis</keyword>
<comment type="caution">
    <text evidence="8">The sequence shown here is derived from an EMBL/GenBank/DDBJ whole genome shotgun (WGS) entry which is preliminary data.</text>
</comment>
<evidence type="ECO:0000256" key="3">
    <source>
        <dbReference type="ARBA" id="ARBA00023002"/>
    </source>
</evidence>
<dbReference type="AlphaFoldDB" id="A0A830FIT6"/>
<dbReference type="PANTHER" id="PTHR35330:SF1">
    <property type="entry name" value="SIROHEME BIOSYNTHESIS PROTEIN MET8"/>
    <property type="match status" value="1"/>
</dbReference>
<dbReference type="Gene3D" id="3.40.50.720">
    <property type="entry name" value="NAD(P)-binding Rossmann-like Domain"/>
    <property type="match status" value="1"/>
</dbReference>
<name>A0A830FIT6_9EURY</name>
<dbReference type="InterPro" id="IPR006367">
    <property type="entry name" value="Sirohaem_synthase_N"/>
</dbReference>
<accession>A0A830FIT6</accession>
<dbReference type="NCBIfam" id="TIGR01470">
    <property type="entry name" value="cysG_Nterm"/>
    <property type="match status" value="1"/>
</dbReference>
<feature type="domain" description="Siroheme synthase central" evidence="7">
    <location>
        <begin position="120"/>
        <end position="146"/>
    </location>
</feature>
<gene>
    <name evidence="8" type="ORF">GCM10009039_06930</name>
</gene>
<dbReference type="SUPFAM" id="SSF75615">
    <property type="entry name" value="Siroheme synthase middle domains-like"/>
    <property type="match status" value="1"/>
</dbReference>
<evidence type="ECO:0000256" key="2">
    <source>
        <dbReference type="ARBA" id="ARBA00012400"/>
    </source>
</evidence>
<dbReference type="PANTHER" id="PTHR35330">
    <property type="entry name" value="SIROHEME BIOSYNTHESIS PROTEIN MET8"/>
    <property type="match status" value="1"/>
</dbReference>
<sequence length="215" mass="22514">MIPLAFDFTGETVVVFGGGRVGARKARRFAAEADVYVVSPAFADEDFGESTLVEAEPTTESVFEFFDAYEPLLAVAATDDAAVNDAVVTVARERGALVNRADRAGSRDGKSVVVPATVEDDPVSVAITTGGASPALAKHLREQIEADIEGAGEMAAITGEIRADLKARGVAPDVRRDAVRAVVRSAPVWKALRAGTAKPRREAAAVVRAHLGDAE</sequence>
<evidence type="ECO:0000256" key="4">
    <source>
        <dbReference type="ARBA" id="ARBA00023027"/>
    </source>
</evidence>
<dbReference type="UniPathway" id="UPA00262">
    <property type="reaction ID" value="UER00222"/>
</dbReference>
<reference evidence="8" key="2">
    <citation type="submission" date="2020-09" db="EMBL/GenBank/DDBJ databases">
        <authorList>
            <person name="Sun Q."/>
            <person name="Ohkuma M."/>
        </authorList>
    </citation>
    <scope>NUCLEOTIDE SEQUENCE</scope>
    <source>
        <strain evidence="8">JCM 19596</strain>
    </source>
</reference>
<dbReference type="EC" id="1.3.1.76" evidence="2"/>
<dbReference type="GO" id="GO:0004325">
    <property type="term" value="F:ferrochelatase activity"/>
    <property type="evidence" value="ECO:0007669"/>
    <property type="project" value="InterPro"/>
</dbReference>
<comment type="catalytic activity">
    <reaction evidence="6">
        <text>precorrin-2 + NAD(+) = sirohydrochlorin + NADH + 2 H(+)</text>
        <dbReference type="Rhea" id="RHEA:15613"/>
        <dbReference type="ChEBI" id="CHEBI:15378"/>
        <dbReference type="ChEBI" id="CHEBI:57540"/>
        <dbReference type="ChEBI" id="CHEBI:57945"/>
        <dbReference type="ChEBI" id="CHEBI:58351"/>
        <dbReference type="ChEBI" id="CHEBI:58827"/>
        <dbReference type="EC" id="1.3.1.76"/>
    </reaction>
</comment>
<dbReference type="Pfam" id="PF14824">
    <property type="entry name" value="Sirohm_synth_M"/>
    <property type="match status" value="1"/>
</dbReference>
<dbReference type="Gene3D" id="3.30.160.110">
    <property type="entry name" value="Siroheme synthase, domain 2"/>
    <property type="match status" value="1"/>
</dbReference>
<evidence type="ECO:0000256" key="1">
    <source>
        <dbReference type="ARBA" id="ARBA00005010"/>
    </source>
</evidence>
<comment type="pathway">
    <text evidence="1">Porphyrin-containing compound metabolism; siroheme biosynthesis; sirohydrochlorin from precorrin-2: step 1/1.</text>
</comment>
<dbReference type="Proteomes" id="UP000607197">
    <property type="component" value="Unassembled WGS sequence"/>
</dbReference>
<keyword evidence="3" id="KW-0560">Oxidoreductase</keyword>
<dbReference type="EMBL" id="BMPG01000001">
    <property type="protein sequence ID" value="GGL51275.1"/>
    <property type="molecule type" value="Genomic_DNA"/>
</dbReference>
<evidence type="ECO:0000256" key="5">
    <source>
        <dbReference type="ARBA" id="ARBA00023244"/>
    </source>
</evidence>
<dbReference type="RefSeq" id="WP_188975873.1">
    <property type="nucleotide sequence ID" value="NZ_BMPG01000001.1"/>
</dbReference>
<evidence type="ECO:0000313" key="8">
    <source>
        <dbReference type="EMBL" id="GGL51275.1"/>
    </source>
</evidence>
<dbReference type="OrthoDB" id="10510at2157"/>